<feature type="transmembrane region" description="Helical" evidence="2">
    <location>
        <begin position="473"/>
        <end position="497"/>
    </location>
</feature>
<evidence type="ECO:0000256" key="1">
    <source>
        <dbReference type="SAM" id="MobiDB-lite"/>
    </source>
</evidence>
<dbReference type="AlphaFoldDB" id="A0A8H7RQL0"/>
<dbReference type="InterPro" id="IPR007720">
    <property type="entry name" value="PigQ/GPI1"/>
</dbReference>
<feature type="transmembrane region" description="Helical" evidence="2">
    <location>
        <begin position="442"/>
        <end position="461"/>
    </location>
</feature>
<protein>
    <recommendedName>
        <fullName evidence="5">N-acetylglucosaminyl-phosphatidylinositol biosynthetic protein gpi1</fullName>
    </recommendedName>
</protein>
<keyword evidence="2" id="KW-1133">Transmembrane helix</keyword>
<comment type="caution">
    <text evidence="3">The sequence shown here is derived from an EMBL/GenBank/DDBJ whole genome shotgun (WGS) entry which is preliminary data.</text>
</comment>
<dbReference type="GO" id="GO:0005783">
    <property type="term" value="C:endoplasmic reticulum"/>
    <property type="evidence" value="ECO:0007669"/>
    <property type="project" value="TreeGrafter"/>
</dbReference>
<reference evidence="3" key="1">
    <citation type="submission" date="2020-12" db="EMBL/GenBank/DDBJ databases">
        <title>Metabolic potential, ecology and presence of endohyphal bacteria is reflected in genomic diversity of Mucoromycotina.</title>
        <authorList>
            <person name="Muszewska A."/>
            <person name="Okrasinska A."/>
            <person name="Steczkiewicz K."/>
            <person name="Drgas O."/>
            <person name="Orlowska M."/>
            <person name="Perlinska-Lenart U."/>
            <person name="Aleksandrzak-Piekarczyk T."/>
            <person name="Szatraj K."/>
            <person name="Zielenkiewicz U."/>
            <person name="Pilsyk S."/>
            <person name="Malc E."/>
            <person name="Mieczkowski P."/>
            <person name="Kruszewska J.S."/>
            <person name="Biernat P."/>
            <person name="Pawlowska J."/>
        </authorList>
    </citation>
    <scope>NUCLEOTIDE SEQUENCE</scope>
    <source>
        <strain evidence="3">CBS 226.32</strain>
    </source>
</reference>
<dbReference type="GO" id="GO:0016020">
    <property type="term" value="C:membrane"/>
    <property type="evidence" value="ECO:0007669"/>
    <property type="project" value="InterPro"/>
</dbReference>
<feature type="transmembrane region" description="Helical" evidence="2">
    <location>
        <begin position="518"/>
        <end position="542"/>
    </location>
</feature>
<accession>A0A8H7RQL0</accession>
<dbReference type="PANTHER" id="PTHR21329:SF3">
    <property type="entry name" value="PHOSPHATIDYLINOSITOL N-ACETYLGLUCOSAMINYLTRANSFERASE SUBUNIT Q"/>
    <property type="match status" value="1"/>
</dbReference>
<feature type="transmembrane region" description="Helical" evidence="2">
    <location>
        <begin position="684"/>
        <end position="704"/>
    </location>
</feature>
<evidence type="ECO:0008006" key="5">
    <source>
        <dbReference type="Google" id="ProtNLM"/>
    </source>
</evidence>
<feature type="transmembrane region" description="Helical" evidence="2">
    <location>
        <begin position="267"/>
        <end position="290"/>
    </location>
</feature>
<feature type="region of interest" description="Disordered" evidence="1">
    <location>
        <begin position="657"/>
        <end position="676"/>
    </location>
</feature>
<evidence type="ECO:0000256" key="2">
    <source>
        <dbReference type="SAM" id="Phobius"/>
    </source>
</evidence>
<evidence type="ECO:0000313" key="3">
    <source>
        <dbReference type="EMBL" id="KAG2214467.1"/>
    </source>
</evidence>
<gene>
    <name evidence="3" type="ORF">INT46_007392</name>
</gene>
<organism evidence="3 4">
    <name type="scientific">Mucor plumbeus</name>
    <dbReference type="NCBI Taxonomy" id="97098"/>
    <lineage>
        <taxon>Eukaryota</taxon>
        <taxon>Fungi</taxon>
        <taxon>Fungi incertae sedis</taxon>
        <taxon>Mucoromycota</taxon>
        <taxon>Mucoromycotina</taxon>
        <taxon>Mucoromycetes</taxon>
        <taxon>Mucorales</taxon>
        <taxon>Mucorineae</taxon>
        <taxon>Mucoraceae</taxon>
        <taxon>Mucor</taxon>
    </lineage>
</organism>
<evidence type="ECO:0000313" key="4">
    <source>
        <dbReference type="Proteomes" id="UP000650833"/>
    </source>
</evidence>
<proteinExistence type="predicted"/>
<dbReference type="EMBL" id="JAEPRC010000026">
    <property type="protein sequence ID" value="KAG2214467.1"/>
    <property type="molecule type" value="Genomic_DNA"/>
</dbReference>
<name>A0A8H7RQL0_9FUNG</name>
<keyword evidence="2" id="KW-0812">Transmembrane</keyword>
<sequence length="765" mass="88284">MLSTHEGVKLFWPSHLCSPKTKYGFLIGWYNTTGTVCVASVVPGVELKELQELLKEFCVSGEHSEFTHINKVCNVPPQILGVLVQDEDDRDYSIADQVWLKVRLDKAYIPIPLSFNTKDKSLNCETNQVVFYEQPNPKRLQFLALNPLELDISSTEMNIPSKISTNNHSLDETTAKNVAQILKYGHILNGELKPVSDDLDIVLVQINSSYFLEYGIQLLSINHKRKNVARYPTLNRLTRFMRTATNDLVRIIITSPKGFIGHYIKQVVMNLFLCFLFLILVLAEVTLHLLSVRLPKFILNGVAFKDLFAAGQQVDLRLQQLFFWPRQYMMLRKNNWANTAKTRAYYISFYNSMWLVANDIIIGLAIGSFLVANNQAMANKLHRILHEYTVESLQSMMLWFLESPAGLKLNHELGSFLSELFLWLIRLWTLCTQTIEPFTPQIIHLIGLSGIFGVTMIISLSSDFLAFMTLHVYCFYMVAARIFNWQLVILSSLFNLFRGKKRNILRDRIDSCDYDLDQLLLGTSLFTLLTFLFPTILIYYLTFALGRVGVIFLQAIMETILAFFNHFPLFAIMLRIKDPHRLPGGLQFEIFQHDEFLLEHNGILHRLKYIWHKFQSATTNNDTSKSSFSLTSKKFKRKKRCSVSFAIPGVANITAATPKNKPHHSMTPTNHNNTKKKSVSKKGAYLWMRNMPIPLGAIFFQYMLLWKRLSAHYFSAYVFNCLLYGEPIKPIPKLQYPMLPDQRPSVSTLWQTLKLNLWDPRPKRE</sequence>
<feature type="transmembrane region" description="Helical" evidence="2">
    <location>
        <begin position="353"/>
        <end position="372"/>
    </location>
</feature>
<dbReference type="OrthoDB" id="70250at2759"/>
<dbReference type="Proteomes" id="UP000650833">
    <property type="component" value="Unassembled WGS sequence"/>
</dbReference>
<dbReference type="Pfam" id="PF05024">
    <property type="entry name" value="Gpi1"/>
    <property type="match status" value="1"/>
</dbReference>
<keyword evidence="2" id="KW-0472">Membrane</keyword>
<feature type="transmembrane region" description="Helical" evidence="2">
    <location>
        <begin position="548"/>
        <end position="572"/>
    </location>
</feature>
<keyword evidence="4" id="KW-1185">Reference proteome</keyword>
<dbReference type="GO" id="GO:0006506">
    <property type="term" value="P:GPI anchor biosynthetic process"/>
    <property type="evidence" value="ECO:0007669"/>
    <property type="project" value="InterPro"/>
</dbReference>
<dbReference type="PANTHER" id="PTHR21329">
    <property type="entry name" value="PHOSPHATIDYLINOSITOL N-ACETYLGLUCOSAMINYLTRANSFERASE SUBUNIT Q-RELATED"/>
    <property type="match status" value="1"/>
</dbReference>